<dbReference type="OrthoDB" id="9805577at2"/>
<evidence type="ECO:0000259" key="14">
    <source>
        <dbReference type="Pfam" id="PF22776"/>
    </source>
</evidence>
<keyword evidence="7 12" id="KW-0769">Symport</keyword>
<feature type="transmembrane region" description="Helical" evidence="12">
    <location>
        <begin position="251"/>
        <end position="271"/>
    </location>
</feature>
<dbReference type="InterPro" id="IPR053952">
    <property type="entry name" value="K_trans_C"/>
</dbReference>
<reference evidence="16" key="1">
    <citation type="submission" date="2019-07" db="EMBL/GenBank/DDBJ databases">
        <title>Chitinimonas sp. nov., isolated from Ny-Alesund, arctica soil.</title>
        <authorList>
            <person name="Xu Q."/>
            <person name="Peng F."/>
        </authorList>
    </citation>
    <scope>NUCLEOTIDE SEQUENCE [LARGE SCALE GENOMIC DNA]</scope>
    <source>
        <strain evidence="16">R3-44</strain>
    </source>
</reference>
<protein>
    <recommendedName>
        <fullName evidence="12">Probable potassium transport system protein Kup</fullName>
    </recommendedName>
</protein>
<dbReference type="Pfam" id="PF02705">
    <property type="entry name" value="K_trans"/>
    <property type="match status" value="1"/>
</dbReference>
<evidence type="ECO:0000313" key="16">
    <source>
        <dbReference type="Proteomes" id="UP000317550"/>
    </source>
</evidence>
<gene>
    <name evidence="12" type="primary">kup</name>
    <name evidence="15" type="ORF">FNU76_13395</name>
</gene>
<comment type="function">
    <text evidence="12">Transport of potassium into the cell. Likely operates as a K(+):H(+) symporter.</text>
</comment>
<comment type="catalytic activity">
    <reaction evidence="12">
        <text>K(+)(in) + H(+)(in) = K(+)(out) + H(+)(out)</text>
        <dbReference type="Rhea" id="RHEA:28490"/>
        <dbReference type="ChEBI" id="CHEBI:15378"/>
        <dbReference type="ChEBI" id="CHEBI:29103"/>
    </reaction>
</comment>
<evidence type="ECO:0000256" key="3">
    <source>
        <dbReference type="ARBA" id="ARBA00022448"/>
    </source>
</evidence>
<sequence>MSVQNDQQDPKKLALTTLAALGVVYGDIGTSPLYAMAECFDAKHGLQATPGNVLGILSLITWALLFIVSFKYVFFMLRADNNGEGGILALMALALRNTQRKRGQFSIFILLGIAGAALFYGDGIITPAVSVLGAMEGLKVLNPALERYIVPLSVVIIVALFAVQRHGTGRVGRFFGPIMVLWFLSLGILGIGGILHDPSVLRALWPGYALDFFLAQPLPAFLSLGAVVLAVTGAEAIYADMGHFGRKPIQIGWFGLALPGLLLNYFGQGALILHDPSAASHPFFLLAPEPLVLPLVILSAAAAVIASQALISGVFSITRQATQLGYMPRMDIIHTSDDEIGQIYIPGINWTMCIAVLLLVVAFRSSSNLAAAYGFAICGIMMMTTLCAFVALKRSDNPRRNLAIRSLLSCFLVVDIALLAANIPKIPDGGWFPVAIGLIMLGMMFTWKRGRRQLFHRIHDGELPLSMFVQSIEANPPHRVEGCAIFMTGSADSTPHALLHNLKHNKVLHEQVIFMTIQSTDIPRVPEKQKLKVTRLSDSFWQIIATYGFTEDPSVPNILRLAERDHGVVCDEMTTSYFLSRETIICDRQPAKAYEMHWVQLKLFTWMQRNAQRPTDFFRIPPNRVVEMGTQVEM</sequence>
<evidence type="ECO:0000256" key="10">
    <source>
        <dbReference type="ARBA" id="ARBA00023065"/>
    </source>
</evidence>
<evidence type="ECO:0000256" key="6">
    <source>
        <dbReference type="ARBA" id="ARBA00022692"/>
    </source>
</evidence>
<evidence type="ECO:0000256" key="11">
    <source>
        <dbReference type="ARBA" id="ARBA00023136"/>
    </source>
</evidence>
<keyword evidence="16" id="KW-1185">Reference proteome</keyword>
<keyword evidence="3 12" id="KW-0813">Transport</keyword>
<feature type="transmembrane region" description="Helical" evidence="12">
    <location>
        <begin position="216"/>
        <end position="239"/>
    </location>
</feature>
<dbReference type="InterPro" id="IPR003855">
    <property type="entry name" value="K+_transporter"/>
</dbReference>
<dbReference type="GO" id="GO:0015293">
    <property type="term" value="F:symporter activity"/>
    <property type="evidence" value="ECO:0007669"/>
    <property type="project" value="UniProtKB-UniRule"/>
</dbReference>
<feature type="transmembrane region" description="Helical" evidence="12">
    <location>
        <begin position="369"/>
        <end position="392"/>
    </location>
</feature>
<evidence type="ECO:0000256" key="8">
    <source>
        <dbReference type="ARBA" id="ARBA00022958"/>
    </source>
</evidence>
<feature type="transmembrane region" description="Helical" evidence="12">
    <location>
        <begin position="404"/>
        <end position="423"/>
    </location>
</feature>
<evidence type="ECO:0000256" key="4">
    <source>
        <dbReference type="ARBA" id="ARBA00022475"/>
    </source>
</evidence>
<feature type="transmembrane region" description="Helical" evidence="12">
    <location>
        <begin position="291"/>
        <end position="317"/>
    </location>
</feature>
<name>A0A516SGI5_9NEIS</name>
<dbReference type="GO" id="GO:0015079">
    <property type="term" value="F:potassium ion transmembrane transporter activity"/>
    <property type="evidence" value="ECO:0007669"/>
    <property type="project" value="UniProtKB-UniRule"/>
</dbReference>
<feature type="transmembrane region" description="Helical" evidence="12">
    <location>
        <begin position="145"/>
        <end position="163"/>
    </location>
</feature>
<keyword evidence="11 12" id="KW-0472">Membrane</keyword>
<feature type="transmembrane region" description="Helical" evidence="12">
    <location>
        <begin position="50"/>
        <end position="74"/>
    </location>
</feature>
<feature type="transmembrane region" description="Helical" evidence="12">
    <location>
        <begin position="175"/>
        <end position="196"/>
    </location>
</feature>
<evidence type="ECO:0000256" key="9">
    <source>
        <dbReference type="ARBA" id="ARBA00022989"/>
    </source>
</evidence>
<dbReference type="HAMAP" id="MF_01522">
    <property type="entry name" value="Kup"/>
    <property type="match status" value="1"/>
</dbReference>
<dbReference type="KEGG" id="cari:FNU76_13395"/>
<keyword evidence="6 12" id="KW-0812">Transmembrane</keyword>
<keyword evidence="8 12" id="KW-0630">Potassium</keyword>
<comment type="similarity">
    <text evidence="2 12">Belongs to the HAK/KUP transporter (TC 2.A.72) family.</text>
</comment>
<keyword evidence="9 12" id="KW-1133">Transmembrane helix</keyword>
<dbReference type="GO" id="GO:0005886">
    <property type="term" value="C:plasma membrane"/>
    <property type="evidence" value="ECO:0007669"/>
    <property type="project" value="UniProtKB-SubCell"/>
</dbReference>
<evidence type="ECO:0000259" key="13">
    <source>
        <dbReference type="Pfam" id="PF02705"/>
    </source>
</evidence>
<comment type="subcellular location">
    <subcellularLocation>
        <location evidence="12">Cell membrane</location>
        <topology evidence="12">Multi-pass membrane protein</topology>
    </subcellularLocation>
    <subcellularLocation>
        <location evidence="1">Membrane</location>
        <topology evidence="1">Multi-pass membrane protein</topology>
    </subcellularLocation>
</comment>
<evidence type="ECO:0000256" key="1">
    <source>
        <dbReference type="ARBA" id="ARBA00004141"/>
    </source>
</evidence>
<dbReference type="AlphaFoldDB" id="A0A516SGI5"/>
<feature type="transmembrane region" description="Helical" evidence="12">
    <location>
        <begin position="343"/>
        <end position="363"/>
    </location>
</feature>
<feature type="transmembrane region" description="Helical" evidence="12">
    <location>
        <begin position="429"/>
        <end position="447"/>
    </location>
</feature>
<dbReference type="Pfam" id="PF22776">
    <property type="entry name" value="K_trans_C"/>
    <property type="match status" value="1"/>
</dbReference>
<evidence type="ECO:0000313" key="15">
    <source>
        <dbReference type="EMBL" id="QDQ27279.1"/>
    </source>
</evidence>
<evidence type="ECO:0000256" key="5">
    <source>
        <dbReference type="ARBA" id="ARBA00022538"/>
    </source>
</evidence>
<evidence type="ECO:0000256" key="2">
    <source>
        <dbReference type="ARBA" id="ARBA00007019"/>
    </source>
</evidence>
<evidence type="ECO:0000256" key="12">
    <source>
        <dbReference type="HAMAP-Rule" id="MF_01522"/>
    </source>
</evidence>
<dbReference type="RefSeq" id="WP_144278672.1">
    <property type="nucleotide sequence ID" value="NZ_CP041730.1"/>
</dbReference>
<accession>A0A516SGI5</accession>
<feature type="domain" description="K+ potassium transporter C-terminal" evidence="14">
    <location>
        <begin position="482"/>
        <end position="634"/>
    </location>
</feature>
<dbReference type="EMBL" id="CP041730">
    <property type="protein sequence ID" value="QDQ27279.1"/>
    <property type="molecule type" value="Genomic_DNA"/>
</dbReference>
<keyword evidence="10 12" id="KW-0406">Ion transport</keyword>
<keyword evidence="4 12" id="KW-1003">Cell membrane</keyword>
<feature type="domain" description="K+ potassium transporter integral membrane" evidence="13">
    <location>
        <begin position="17"/>
        <end position="470"/>
    </location>
</feature>
<proteinExistence type="inferred from homology"/>
<dbReference type="Proteomes" id="UP000317550">
    <property type="component" value="Chromosome"/>
</dbReference>
<keyword evidence="5 12" id="KW-0633">Potassium transport</keyword>
<dbReference type="PANTHER" id="PTHR30540">
    <property type="entry name" value="OSMOTIC STRESS POTASSIUM TRANSPORTER"/>
    <property type="match status" value="1"/>
</dbReference>
<dbReference type="InterPro" id="IPR023051">
    <property type="entry name" value="Kup"/>
</dbReference>
<dbReference type="PANTHER" id="PTHR30540:SF79">
    <property type="entry name" value="LOW AFFINITY POTASSIUM TRANSPORT SYSTEM PROTEIN KUP"/>
    <property type="match status" value="1"/>
</dbReference>
<evidence type="ECO:0000256" key="7">
    <source>
        <dbReference type="ARBA" id="ARBA00022847"/>
    </source>
</evidence>
<feature type="transmembrane region" description="Helical" evidence="12">
    <location>
        <begin position="105"/>
        <end position="125"/>
    </location>
</feature>
<organism evidence="15 16">
    <name type="scientific">Chitinimonas arctica</name>
    <dbReference type="NCBI Taxonomy" id="2594795"/>
    <lineage>
        <taxon>Bacteria</taxon>
        <taxon>Pseudomonadati</taxon>
        <taxon>Pseudomonadota</taxon>
        <taxon>Betaproteobacteria</taxon>
        <taxon>Neisseriales</taxon>
        <taxon>Chitinibacteraceae</taxon>
        <taxon>Chitinimonas</taxon>
    </lineage>
</organism>
<dbReference type="InterPro" id="IPR053951">
    <property type="entry name" value="K_trans_N"/>
</dbReference>